<dbReference type="EMBL" id="CU207211">
    <property type="protein sequence ID" value="CAL61602.2"/>
    <property type="molecule type" value="Genomic_DNA"/>
</dbReference>
<sequence>MISYIALKHLHITCAVLSISLFLLRGMLMLRQSLALQQRWLRITPHIVDTALLASAVAMVVWSQQYPFVQNWLTAKVIALIVYIGLGTIALKRGKTRAKRLRAFLAALAVFAYIIAVALSKQPFIVG</sequence>
<name>A4G515_HERAR</name>
<dbReference type="KEGG" id="har:HEAR1431"/>
<dbReference type="eggNOG" id="COG3094">
    <property type="taxonomic scope" value="Bacteria"/>
</dbReference>
<dbReference type="GO" id="GO:0005886">
    <property type="term" value="C:plasma membrane"/>
    <property type="evidence" value="ECO:0007669"/>
    <property type="project" value="TreeGrafter"/>
</dbReference>
<accession>A4G515</accession>
<dbReference type="PANTHER" id="PTHR39594">
    <property type="entry name" value="PROTEIN YCHQ"/>
    <property type="match status" value="1"/>
</dbReference>
<feature type="transmembrane region" description="Helical" evidence="1">
    <location>
        <begin position="40"/>
        <end position="61"/>
    </location>
</feature>
<dbReference type="Pfam" id="PF04247">
    <property type="entry name" value="SirB"/>
    <property type="match status" value="1"/>
</dbReference>
<organism evidence="2 3">
    <name type="scientific">Herminiimonas arsenicoxydans</name>
    <dbReference type="NCBI Taxonomy" id="204773"/>
    <lineage>
        <taxon>Bacteria</taxon>
        <taxon>Pseudomonadati</taxon>
        <taxon>Pseudomonadota</taxon>
        <taxon>Betaproteobacteria</taxon>
        <taxon>Burkholderiales</taxon>
        <taxon>Oxalobacteraceae</taxon>
        <taxon>Herminiimonas</taxon>
    </lineage>
</organism>
<feature type="transmembrane region" description="Helical" evidence="1">
    <location>
        <begin position="6"/>
        <end position="28"/>
    </location>
</feature>
<dbReference type="AlphaFoldDB" id="A4G515"/>
<reference evidence="2 3" key="1">
    <citation type="journal article" date="2007" name="PLoS Genet.">
        <title>A tale of two oxidation states: bacterial colonization of arsenic-rich environments.</title>
        <authorList>
            <person name="Muller D."/>
            <person name="Medigue C."/>
            <person name="Koechler S."/>
            <person name="Barbe V."/>
            <person name="Barakat M."/>
            <person name="Talla E."/>
            <person name="Bonnefoy V."/>
            <person name="Krin E."/>
            <person name="Arsene-Ploetze F."/>
            <person name="Carapito C."/>
            <person name="Chandler M."/>
            <person name="Cournoyer B."/>
            <person name="Cruveiller S."/>
            <person name="Dossat C."/>
            <person name="Duval S."/>
            <person name="Heymann M."/>
            <person name="Leize E."/>
            <person name="Lieutaud A."/>
            <person name="Lievremont D."/>
            <person name="Makita Y."/>
            <person name="Mangenot S."/>
            <person name="Nitschke W."/>
            <person name="Ortet P."/>
            <person name="Perdrial N."/>
            <person name="Schoepp B."/>
            <person name="Siguier N."/>
            <person name="Simeonova D.D."/>
            <person name="Rouy Z."/>
            <person name="Segurens B."/>
            <person name="Turlin E."/>
            <person name="Vallenet D."/>
            <person name="Van Dorsselaer A."/>
            <person name="Weiss S."/>
            <person name="Weissenbach J."/>
            <person name="Lett M.C."/>
            <person name="Danchin A."/>
            <person name="Bertin P.N."/>
        </authorList>
    </citation>
    <scope>NUCLEOTIDE SEQUENCE [LARGE SCALE GENOMIC DNA]</scope>
    <source>
        <strain evidence="3">ULPAs1</strain>
    </source>
</reference>
<feature type="transmembrane region" description="Helical" evidence="1">
    <location>
        <begin position="103"/>
        <end position="120"/>
    </location>
</feature>
<dbReference type="InterPro" id="IPR007360">
    <property type="entry name" value="SirB"/>
</dbReference>
<dbReference type="OrthoDB" id="5588650at2"/>
<keyword evidence="1" id="KW-1133">Transmembrane helix</keyword>
<feature type="transmembrane region" description="Helical" evidence="1">
    <location>
        <begin position="73"/>
        <end position="91"/>
    </location>
</feature>
<dbReference type="PIRSF" id="PIRSF005610">
    <property type="entry name" value="SirB"/>
    <property type="match status" value="1"/>
</dbReference>
<dbReference type="HOGENOM" id="CLU_123860_2_0_4"/>
<keyword evidence="3" id="KW-1185">Reference proteome</keyword>
<evidence type="ECO:0000313" key="2">
    <source>
        <dbReference type="EMBL" id="CAL61602.2"/>
    </source>
</evidence>
<dbReference type="PANTHER" id="PTHR39594:SF1">
    <property type="entry name" value="PROTEIN YCHQ"/>
    <property type="match status" value="1"/>
</dbReference>
<keyword evidence="1" id="KW-0812">Transmembrane</keyword>
<evidence type="ECO:0000256" key="1">
    <source>
        <dbReference type="SAM" id="Phobius"/>
    </source>
</evidence>
<gene>
    <name evidence="2" type="ordered locus">HEAR1431</name>
</gene>
<dbReference type="STRING" id="204773.HEAR1431"/>
<evidence type="ECO:0008006" key="4">
    <source>
        <dbReference type="Google" id="ProtNLM"/>
    </source>
</evidence>
<keyword evidence="1" id="KW-0472">Membrane</keyword>
<protein>
    <recommendedName>
        <fullName evidence="4">Regulator SirB</fullName>
    </recommendedName>
</protein>
<evidence type="ECO:0000313" key="3">
    <source>
        <dbReference type="Proteomes" id="UP000006697"/>
    </source>
</evidence>
<dbReference type="Proteomes" id="UP000006697">
    <property type="component" value="Chromosome"/>
</dbReference>
<proteinExistence type="predicted"/>